<feature type="compositionally biased region" description="Basic residues" evidence="2">
    <location>
        <begin position="1"/>
        <end position="10"/>
    </location>
</feature>
<feature type="region of interest" description="Disordered" evidence="2">
    <location>
        <begin position="71"/>
        <end position="144"/>
    </location>
</feature>
<feature type="compositionally biased region" description="Polar residues" evidence="2">
    <location>
        <begin position="106"/>
        <end position="127"/>
    </location>
</feature>
<name>A0A6P6S9E6_COFAR</name>
<dbReference type="Pfam" id="PF03004">
    <property type="entry name" value="Transposase_24"/>
    <property type="match status" value="1"/>
</dbReference>
<dbReference type="OrthoDB" id="1913335at2759"/>
<dbReference type="Pfam" id="PF03017">
    <property type="entry name" value="Transposase_23"/>
    <property type="match status" value="1"/>
</dbReference>
<evidence type="ECO:0000259" key="3">
    <source>
        <dbReference type="Pfam" id="PF03017"/>
    </source>
</evidence>
<feature type="coiled-coil region" evidence="1">
    <location>
        <begin position="386"/>
        <end position="413"/>
    </location>
</feature>
<feature type="compositionally biased region" description="Basic and acidic residues" evidence="2">
    <location>
        <begin position="129"/>
        <end position="144"/>
    </location>
</feature>
<dbReference type="InterPro" id="IPR004264">
    <property type="entry name" value="Transposase_23"/>
</dbReference>
<dbReference type="PANTHER" id="PTHR33144:SF46">
    <property type="entry name" value="OS04G0610000 PROTEIN"/>
    <property type="match status" value="1"/>
</dbReference>
<feature type="compositionally biased region" description="Low complexity" evidence="2">
    <location>
        <begin position="429"/>
        <end position="443"/>
    </location>
</feature>
<keyword evidence="1" id="KW-0175">Coiled coil</keyword>
<feature type="domain" description="Transposase Tnp1/En/Spm-like" evidence="3">
    <location>
        <begin position="457"/>
        <end position="518"/>
    </location>
</feature>
<dbReference type="GeneID" id="113689170"/>
<feature type="region of interest" description="Disordered" evidence="2">
    <location>
        <begin position="1"/>
        <end position="56"/>
    </location>
</feature>
<evidence type="ECO:0000313" key="4">
    <source>
        <dbReference type="Proteomes" id="UP001652660"/>
    </source>
</evidence>
<proteinExistence type="predicted"/>
<dbReference type="InterPro" id="IPR004252">
    <property type="entry name" value="Probable_transposase_24"/>
</dbReference>
<organism evidence="4 5">
    <name type="scientific">Coffea arabica</name>
    <name type="common">Arabian coffee</name>
    <dbReference type="NCBI Taxonomy" id="13443"/>
    <lineage>
        <taxon>Eukaryota</taxon>
        <taxon>Viridiplantae</taxon>
        <taxon>Streptophyta</taxon>
        <taxon>Embryophyta</taxon>
        <taxon>Tracheophyta</taxon>
        <taxon>Spermatophyta</taxon>
        <taxon>Magnoliopsida</taxon>
        <taxon>eudicotyledons</taxon>
        <taxon>Gunneridae</taxon>
        <taxon>Pentapetalae</taxon>
        <taxon>asterids</taxon>
        <taxon>lamiids</taxon>
        <taxon>Gentianales</taxon>
        <taxon>Rubiaceae</taxon>
        <taxon>Ixoroideae</taxon>
        <taxon>Gardenieae complex</taxon>
        <taxon>Bertiereae - Coffeeae clade</taxon>
        <taxon>Coffeeae</taxon>
        <taxon>Coffea</taxon>
    </lineage>
</organism>
<accession>A0A6P6S9E6</accession>
<protein>
    <recommendedName>
        <fullName evidence="3">Transposase Tnp1/En/Spm-like domain-containing protein</fullName>
    </recommendedName>
</protein>
<sequence>MARRGRKCKRAANGLRDEPIEQPPSCHETRQQPPLRTSHENVIEQVQGEAARAPQSPIQNSILGIMHESGDQVTQQADGGSQSHEQCQNSPIQQSPLGTRHIPTEENPNQDSQGQHSNDTTFMSCNSDDAGKETANDSSEVHQKTRDPTFMKEIWGRPKDLPRIEIKLDDNGIPISEKTSFSEFLGSLARNERFALPMGLEAWTLRSIGKKWRSWKADLKATYFDPAMPNAEARFQKDIRVREEQWIKRWACWKNEEAKKLSERNKKARGEKKMNHTTGKKSFAHLRNHLAKQLGRPPTRVEMFNKFYTHADGTPSSTIVAENLEKMNELKNQLPSESQDPVGRNDIFAQVVGQDKHGHVRLFSDDVNPTDLWEDIPSRNTCYRISVQQQSTLVRLEERLQRQDDEIASLKKMVLVQHGRDSPIDSPRHPSSSSNNMSSQTPSRATRPIRVGNMVSLKSLFDPTKIVTKGYLRSLNPLDEVGGQALGPNWCEIQIQVAMSPRQQLIRPYDLQQTIQDAFGAPVAWPCHLVETAEE</sequence>
<keyword evidence="4" id="KW-1185">Reference proteome</keyword>
<gene>
    <name evidence="5" type="primary">LOC113689170</name>
</gene>
<feature type="region of interest" description="Disordered" evidence="2">
    <location>
        <begin position="420"/>
        <end position="449"/>
    </location>
</feature>
<evidence type="ECO:0000313" key="5">
    <source>
        <dbReference type="RefSeq" id="XP_027062793.2"/>
    </source>
</evidence>
<dbReference type="Proteomes" id="UP001652660">
    <property type="component" value="Chromosome 5c"/>
</dbReference>
<dbReference type="RefSeq" id="XP_027062793.2">
    <property type="nucleotide sequence ID" value="XM_027206992.2"/>
</dbReference>
<dbReference type="AlphaFoldDB" id="A0A6P6S9E6"/>
<evidence type="ECO:0000256" key="2">
    <source>
        <dbReference type="SAM" id="MobiDB-lite"/>
    </source>
</evidence>
<reference evidence="4" key="1">
    <citation type="journal article" date="2025" name="Foods">
        <title>Unveiling the Microbial Signatures of Arabica Coffee Cherries: Insights into Ripeness Specific Diversity, Functional Traits, and Implications for Quality and Safety.</title>
        <authorList>
            <consortium name="RefSeq"/>
            <person name="Tenea G.N."/>
            <person name="Cifuentes V."/>
            <person name="Reyes P."/>
            <person name="Cevallos-Vallejos M."/>
        </authorList>
    </citation>
    <scope>NUCLEOTIDE SEQUENCE [LARGE SCALE GENOMIC DNA]</scope>
</reference>
<dbReference type="PANTHER" id="PTHR33144">
    <property type="entry name" value="OS10G0409366 PROTEIN-RELATED"/>
    <property type="match status" value="1"/>
</dbReference>
<reference evidence="5" key="2">
    <citation type="submission" date="2025-08" db="UniProtKB">
        <authorList>
            <consortium name="RefSeq"/>
        </authorList>
    </citation>
    <scope>IDENTIFICATION</scope>
    <source>
        <tissue evidence="5">Leaves</tissue>
    </source>
</reference>
<evidence type="ECO:0000256" key="1">
    <source>
        <dbReference type="SAM" id="Coils"/>
    </source>
</evidence>
<feature type="compositionally biased region" description="Polar residues" evidence="2">
    <location>
        <begin position="71"/>
        <end position="97"/>
    </location>
</feature>